<dbReference type="Proteomes" id="UP000796880">
    <property type="component" value="Unassembled WGS sequence"/>
</dbReference>
<comment type="caution">
    <text evidence="1">The sequence shown here is derived from an EMBL/GenBank/DDBJ whole genome shotgun (WGS) entry which is preliminary data.</text>
</comment>
<protein>
    <submittedName>
        <fullName evidence="1">Uncharacterized protein</fullName>
    </submittedName>
</protein>
<keyword evidence="2" id="KW-1185">Reference proteome</keyword>
<name>A0A8K0MKT2_9ROSA</name>
<organism evidence="1 2">
    <name type="scientific">Rhamnella rubrinervis</name>
    <dbReference type="NCBI Taxonomy" id="2594499"/>
    <lineage>
        <taxon>Eukaryota</taxon>
        <taxon>Viridiplantae</taxon>
        <taxon>Streptophyta</taxon>
        <taxon>Embryophyta</taxon>
        <taxon>Tracheophyta</taxon>
        <taxon>Spermatophyta</taxon>
        <taxon>Magnoliopsida</taxon>
        <taxon>eudicotyledons</taxon>
        <taxon>Gunneridae</taxon>
        <taxon>Pentapetalae</taxon>
        <taxon>rosids</taxon>
        <taxon>fabids</taxon>
        <taxon>Rosales</taxon>
        <taxon>Rhamnaceae</taxon>
        <taxon>rhamnoid group</taxon>
        <taxon>Rhamneae</taxon>
        <taxon>Rhamnella</taxon>
    </lineage>
</organism>
<evidence type="ECO:0000313" key="2">
    <source>
        <dbReference type="Proteomes" id="UP000796880"/>
    </source>
</evidence>
<accession>A0A8K0MKT2</accession>
<evidence type="ECO:0000313" key="1">
    <source>
        <dbReference type="EMBL" id="KAF3449734.1"/>
    </source>
</evidence>
<dbReference type="AlphaFoldDB" id="A0A8K0MKT2"/>
<reference evidence="1" key="1">
    <citation type="submission" date="2020-03" db="EMBL/GenBank/DDBJ databases">
        <title>A high-quality chromosome-level genome assembly of a woody plant with both climbing and erect habits, Rhamnella rubrinervis.</title>
        <authorList>
            <person name="Lu Z."/>
            <person name="Yang Y."/>
            <person name="Zhu X."/>
            <person name="Sun Y."/>
        </authorList>
    </citation>
    <scope>NUCLEOTIDE SEQUENCE</scope>
    <source>
        <strain evidence="1">BYM</strain>
        <tissue evidence="1">Leaf</tissue>
    </source>
</reference>
<dbReference type="EMBL" id="VOIH02000004">
    <property type="protein sequence ID" value="KAF3449734.1"/>
    <property type="molecule type" value="Genomic_DNA"/>
</dbReference>
<sequence>MEVSDDDSKIMVKSADLVDGASLLSPSLRSCRSAMMGGKLANLLVGCCAFALDMEAIAPMADVTVRKYEEENAQGKGKGMSVYVMMLLDSVMVNHAIKVRIY</sequence>
<proteinExistence type="predicted"/>
<gene>
    <name evidence="1" type="ORF">FNV43_RR10465</name>
</gene>